<dbReference type="AlphaFoldDB" id="A0A815LLE4"/>
<accession>A0A815LLE4</accession>
<gene>
    <name evidence="1" type="ORF">GPM918_LOCUS33496</name>
    <name evidence="2" type="ORF">SRO942_LOCUS34181</name>
</gene>
<protein>
    <submittedName>
        <fullName evidence="1">Uncharacterized protein</fullName>
    </submittedName>
</protein>
<dbReference type="Proteomes" id="UP000663829">
    <property type="component" value="Unassembled WGS sequence"/>
</dbReference>
<dbReference type="EMBL" id="CAJNOQ010017878">
    <property type="protein sequence ID" value="CAF1410972.1"/>
    <property type="molecule type" value="Genomic_DNA"/>
</dbReference>
<name>A0A815LLE4_9BILA</name>
<proteinExistence type="predicted"/>
<sequence>MNHLYGNEYIDISIVLDAHLPCSPAEFEITHRVHDNLPREQDQITLENLAYEQMREKSVYSNYFHELIMKDEYLFQQYYHDQLLLFLEEYKVQLSVEFVLDLLNNNSVKSTIERIKYYLVNQSELLELLRIFEQGVYALSRARQGALLTIINSGIKRVEDGSCLTLKTDNLYLLVLKEGSFYQIPPNTIVKNVNELTEKFECTCDTFIENSLMNLVQLTVSSELLETIENIPNILIIFNRISQGILNLEQYTVSNLEVLQPLISLLQCIETLYNDPLQIFKNVLQYMRINGLQECRLIHRMIDHMKSLNSFKTNLTKDVISKTLSKLEVELLLNWLYDNSDNYYHLLEIINDSDDLWKYSAKLFTYLETKLNLVACVEKSCGQIEVSDEYAKLNQYLQQLNNKSMKIERILSNRIHLKLIFNTGKDKIENTLSKTYNQFQQNLKQVNTVHVRGERIKLFSLLSWSKYYAQMYAYALKNDSKQNIMRDIDRLLSQDDSSVCSSIKVYIVKQLMYFENKTLAELK</sequence>
<dbReference type="Proteomes" id="UP000681722">
    <property type="component" value="Unassembled WGS sequence"/>
</dbReference>
<organism evidence="1 3">
    <name type="scientific">Didymodactylos carnosus</name>
    <dbReference type="NCBI Taxonomy" id="1234261"/>
    <lineage>
        <taxon>Eukaryota</taxon>
        <taxon>Metazoa</taxon>
        <taxon>Spiralia</taxon>
        <taxon>Gnathifera</taxon>
        <taxon>Rotifera</taxon>
        <taxon>Eurotatoria</taxon>
        <taxon>Bdelloidea</taxon>
        <taxon>Philodinida</taxon>
        <taxon>Philodinidae</taxon>
        <taxon>Didymodactylos</taxon>
    </lineage>
</organism>
<dbReference type="EMBL" id="CAJOBC010083302">
    <property type="protein sequence ID" value="CAF4299594.1"/>
    <property type="molecule type" value="Genomic_DNA"/>
</dbReference>
<evidence type="ECO:0000313" key="2">
    <source>
        <dbReference type="EMBL" id="CAF4299594.1"/>
    </source>
</evidence>
<evidence type="ECO:0000313" key="3">
    <source>
        <dbReference type="Proteomes" id="UP000663829"/>
    </source>
</evidence>
<reference evidence="1" key="1">
    <citation type="submission" date="2021-02" db="EMBL/GenBank/DDBJ databases">
        <authorList>
            <person name="Nowell W R."/>
        </authorList>
    </citation>
    <scope>NUCLEOTIDE SEQUENCE</scope>
</reference>
<dbReference type="OrthoDB" id="10543188at2759"/>
<evidence type="ECO:0000313" key="1">
    <source>
        <dbReference type="EMBL" id="CAF1410972.1"/>
    </source>
</evidence>
<keyword evidence="3" id="KW-1185">Reference proteome</keyword>
<comment type="caution">
    <text evidence="1">The sequence shown here is derived from an EMBL/GenBank/DDBJ whole genome shotgun (WGS) entry which is preliminary data.</text>
</comment>